<protein>
    <submittedName>
        <fullName evidence="3">Pentatricopeptide repeat-containing protein</fullName>
    </submittedName>
</protein>
<feature type="region of interest" description="Disordered" evidence="1">
    <location>
        <begin position="91"/>
        <end position="111"/>
    </location>
</feature>
<reference evidence="2" key="1">
    <citation type="journal article" date="2013" name="Genetics">
        <title>The draft genome and transcriptome of Panagrellus redivivus are shaped by the harsh demands of a free-living lifestyle.</title>
        <authorList>
            <person name="Srinivasan J."/>
            <person name="Dillman A.R."/>
            <person name="Macchietto M.G."/>
            <person name="Heikkinen L."/>
            <person name="Lakso M."/>
            <person name="Fracchia K.M."/>
            <person name="Antoshechkin I."/>
            <person name="Mortazavi A."/>
            <person name="Wong G."/>
            <person name="Sternberg P.W."/>
        </authorList>
    </citation>
    <scope>NUCLEOTIDE SEQUENCE [LARGE SCALE GENOMIC DNA]</scope>
    <source>
        <strain evidence="2">MT8872</strain>
    </source>
</reference>
<reference evidence="3" key="2">
    <citation type="submission" date="2020-10" db="UniProtKB">
        <authorList>
            <consortium name="WormBaseParasite"/>
        </authorList>
    </citation>
    <scope>IDENTIFICATION</scope>
</reference>
<evidence type="ECO:0000256" key="1">
    <source>
        <dbReference type="SAM" id="MobiDB-lite"/>
    </source>
</evidence>
<name>A0A7E4UN04_PANRE</name>
<dbReference type="Proteomes" id="UP000492821">
    <property type="component" value="Unassembled WGS sequence"/>
</dbReference>
<organism evidence="2 3">
    <name type="scientific">Panagrellus redivivus</name>
    <name type="common">Microworm</name>
    <dbReference type="NCBI Taxonomy" id="6233"/>
    <lineage>
        <taxon>Eukaryota</taxon>
        <taxon>Metazoa</taxon>
        <taxon>Ecdysozoa</taxon>
        <taxon>Nematoda</taxon>
        <taxon>Chromadorea</taxon>
        <taxon>Rhabditida</taxon>
        <taxon>Tylenchina</taxon>
        <taxon>Panagrolaimomorpha</taxon>
        <taxon>Panagrolaimoidea</taxon>
        <taxon>Panagrolaimidae</taxon>
        <taxon>Panagrellus</taxon>
    </lineage>
</organism>
<keyword evidence="2" id="KW-1185">Reference proteome</keyword>
<evidence type="ECO:0000313" key="3">
    <source>
        <dbReference type="WBParaSite" id="Pan_g10708.t1"/>
    </source>
</evidence>
<dbReference type="WBParaSite" id="Pan_g10708.t1">
    <property type="protein sequence ID" value="Pan_g10708.t1"/>
    <property type="gene ID" value="Pan_g10708"/>
</dbReference>
<proteinExistence type="predicted"/>
<sequence length="647" mass="70851">MLSRLAVSTSSHCPRCLLKHLPPPLNFCSRVSTVHTSFTPRDEDLPSSKKPSIQRQWFSLYQNSASSSSAPAFLPQEVLFGGAAGLRALQSESDDIPTTVEPSELGGAEDGSGRVHSFFGSLAEGTDVGAALMDLAESSEPVPLVSDSFTETVPATVDTKKRLVRYLPLNSAEFDVKPVLNESTLPSEEVVSTDPTTLRFKPDSNRFEPACRDVLRSAIANGNLDEIRAELSRFTWPAIGISGPLLSNIFKLFASNMKSEEDVTEMLALMTDLAKAHPRANIPDAVTLQLLAKVCAATNPDHAISAAKDIRRIFSAHSEMPSMRRANRAAPAAVALFEAAFAHESSSMHSVARMADALIELHLLDNKDVFLEVATRSLVKRLGFKQLFGAWAAYAVAEGTVAGAHVLFEAALTAKSIPRKLQERQISQILEVYETVKSPGDGVAQLILSLMATGRLMDAEVLWFKLAVDCGHFIRPLRQWATEPKDAAVNAIHIQQFATLVETCVLAEIKPKKRSKKAAVVEDKLESEAIESAVSEQPEPVDAMPTGNMAFLINAWRPTGRKPKFVTKKKYRRHKVKADQLDKLISTIQTVWIRIAENNASPGDVDNLRTFLTKNHFAMTPGTQRRAEAIYEKAGLKSPFEKVVFES</sequence>
<dbReference type="AlphaFoldDB" id="A0A7E4UN04"/>
<accession>A0A7E4UN04</accession>
<evidence type="ECO:0000313" key="2">
    <source>
        <dbReference type="Proteomes" id="UP000492821"/>
    </source>
</evidence>